<name>A0A290H9F9_9BACT</name>
<evidence type="ECO:0000313" key="2">
    <source>
        <dbReference type="Proteomes" id="UP000217349"/>
    </source>
</evidence>
<dbReference type="KEGG" id="sulj:SJPD1_0059"/>
<dbReference type="Proteomes" id="UP000217349">
    <property type="component" value="Chromosome"/>
</dbReference>
<sequence>MKHENTDILKRLKTLESKLERLTREEMSSDLFIEFRFLFQGNQILTGIVDLTPNNGIIKRKFKLLKAQYAICKERAEFAVCLVSKNDRISTISEFYVTGESFMKITSFMPNVEEFFEFDKSFKAHCASLDQSEKRSSQCAS</sequence>
<protein>
    <submittedName>
        <fullName evidence="1">Uncharacterized protein</fullName>
    </submittedName>
</protein>
<dbReference type="OrthoDB" id="9957387at2"/>
<dbReference type="RefSeq" id="WP_096045456.1">
    <property type="nucleotide sequence ID" value="NZ_CP023275.1"/>
</dbReference>
<accession>A0A290H9F9</accession>
<gene>
    <name evidence="1" type="ORF">SJPD1_0059</name>
</gene>
<reference evidence="2" key="1">
    <citation type="submission" date="2017-09" db="EMBL/GenBank/DDBJ databases">
        <title>The complete genome of Sulfurospirillum sp. JPD-1.</title>
        <authorList>
            <person name="Goris T."/>
        </authorList>
    </citation>
    <scope>NUCLEOTIDE SEQUENCE [LARGE SCALE GENOMIC DNA]</scope>
    <source>
        <strain evidence="2">JPD-1</strain>
    </source>
</reference>
<dbReference type="EMBL" id="CP023275">
    <property type="protein sequence ID" value="ATB68193.1"/>
    <property type="molecule type" value="Genomic_DNA"/>
</dbReference>
<proteinExistence type="predicted"/>
<evidence type="ECO:0000313" key="1">
    <source>
        <dbReference type="EMBL" id="ATB68193.1"/>
    </source>
</evidence>
<organism evidence="1 2">
    <name type="scientific">Sulfurospirillum diekertiae</name>
    <dbReference type="NCBI Taxonomy" id="1854492"/>
    <lineage>
        <taxon>Bacteria</taxon>
        <taxon>Pseudomonadati</taxon>
        <taxon>Campylobacterota</taxon>
        <taxon>Epsilonproteobacteria</taxon>
        <taxon>Campylobacterales</taxon>
        <taxon>Sulfurospirillaceae</taxon>
        <taxon>Sulfurospirillum</taxon>
    </lineage>
</organism>
<dbReference type="AlphaFoldDB" id="A0A290H9F9"/>